<feature type="region of interest" description="Disordered" evidence="1">
    <location>
        <begin position="217"/>
        <end position="284"/>
    </location>
</feature>
<feature type="compositionally biased region" description="Basic residues" evidence="1">
    <location>
        <begin position="88"/>
        <end position="125"/>
    </location>
</feature>
<dbReference type="EMBL" id="CADCTU010000617">
    <property type="protein sequence ID" value="CAA9337517.1"/>
    <property type="molecule type" value="Genomic_DNA"/>
</dbReference>
<feature type="compositionally biased region" description="Basic and acidic residues" evidence="1">
    <location>
        <begin position="252"/>
        <end position="262"/>
    </location>
</feature>
<feature type="compositionally biased region" description="Basic and acidic residues" evidence="1">
    <location>
        <begin position="152"/>
        <end position="166"/>
    </location>
</feature>
<feature type="compositionally biased region" description="Basic and acidic residues" evidence="1">
    <location>
        <begin position="350"/>
        <end position="362"/>
    </location>
</feature>
<sequence length="374" mass="39866">AGHADPRGRGVSAGHHGGPAADVPGARAPGAEHPGLPPPLDARRARAPRAESALPRDRLPRPPAAARRLGGAAGAARRGARPAERAAHGRRQQPVRRRAAAHRGRRPGVGRHARPRARARGRRLPGRGARVGGEGGGAARGRRGRGRRGRRRDLQGARALHQEGRRQPAAHRRPGARPGVGRLRAAPAPGVHPHRRPAGVLAADRLPQRAVARARALPAPALRARRGAELRAAHDRARQPPAPPPPHHVRDRAHGVARERPRAPRAAHGRAAERAHRGGRGAVRHRAAAARRARLLRALPGPHPLREGLLPAGGVSVLLARVRDARRLLRLLPRLPRVLEALRHRPARRGAEEGVLRERPAPHEPAAAGRVAAV</sequence>
<feature type="non-terminal residue" evidence="2">
    <location>
        <position position="374"/>
    </location>
</feature>
<evidence type="ECO:0000256" key="1">
    <source>
        <dbReference type="SAM" id="MobiDB-lite"/>
    </source>
</evidence>
<evidence type="ECO:0000313" key="2">
    <source>
        <dbReference type="EMBL" id="CAA9337517.1"/>
    </source>
</evidence>
<gene>
    <name evidence="2" type="ORF">AVDCRST_MAG11-2797</name>
</gene>
<name>A0A6J4LMW9_9BACT</name>
<feature type="compositionally biased region" description="Basic and acidic residues" evidence="1">
    <location>
        <begin position="226"/>
        <end position="238"/>
    </location>
</feature>
<feature type="compositionally biased region" description="Low complexity" evidence="1">
    <location>
        <begin position="64"/>
        <end position="77"/>
    </location>
</feature>
<protein>
    <submittedName>
        <fullName evidence="2">Uncharacterized protein</fullName>
    </submittedName>
</protein>
<dbReference type="AlphaFoldDB" id="A0A6J4LMW9"/>
<accession>A0A6J4LMW9</accession>
<feature type="compositionally biased region" description="Basic residues" evidence="1">
    <location>
        <begin position="140"/>
        <end position="151"/>
    </location>
</feature>
<feature type="non-terminal residue" evidence="2">
    <location>
        <position position="1"/>
    </location>
</feature>
<proteinExistence type="predicted"/>
<reference evidence="2" key="1">
    <citation type="submission" date="2020-02" db="EMBL/GenBank/DDBJ databases">
        <authorList>
            <person name="Meier V. D."/>
        </authorList>
    </citation>
    <scope>NUCLEOTIDE SEQUENCE</scope>
    <source>
        <strain evidence="2">AVDCRST_MAG11</strain>
    </source>
</reference>
<feature type="region of interest" description="Disordered" evidence="1">
    <location>
        <begin position="1"/>
        <end position="196"/>
    </location>
</feature>
<organism evidence="2">
    <name type="scientific">uncultured Gemmatimonadaceae bacterium</name>
    <dbReference type="NCBI Taxonomy" id="246130"/>
    <lineage>
        <taxon>Bacteria</taxon>
        <taxon>Pseudomonadati</taxon>
        <taxon>Gemmatimonadota</taxon>
        <taxon>Gemmatimonadia</taxon>
        <taxon>Gemmatimonadales</taxon>
        <taxon>Gemmatimonadaceae</taxon>
        <taxon>environmental samples</taxon>
    </lineage>
</organism>
<feature type="region of interest" description="Disordered" evidence="1">
    <location>
        <begin position="350"/>
        <end position="374"/>
    </location>
</feature>
<feature type="compositionally biased region" description="Gly residues" evidence="1">
    <location>
        <begin position="129"/>
        <end position="139"/>
    </location>
</feature>